<feature type="transmembrane region" description="Helical" evidence="1">
    <location>
        <begin position="184"/>
        <end position="209"/>
    </location>
</feature>
<dbReference type="RefSeq" id="WP_104231157.1">
    <property type="nucleotide sequence ID" value="NZ_PSNW01000008.1"/>
</dbReference>
<keyword evidence="1" id="KW-1133">Transmembrane helix</keyword>
<sequence length="231" mass="25641">MMIKFSTAVRVALAVLLIYSGYLVLLASSLPPEIFKPLFSEQGPFEEMSIVLWVALGAMLMFHDARSPRVLALAALSFVFAAREADLHKAFTVMSIEKIKFYLSPDVPVLQKIIGGLVFLAVIALILHLARLCWQFFFRQGGLRTPVGQVLILPVLLLPLSKILDRFSNVLKEAFDIHLSYTVNQFIAAFEEGMEMAMPVLFIVALLLYRAGRREAAGAAADTSLLQQGKR</sequence>
<feature type="transmembrane region" description="Helical" evidence="1">
    <location>
        <begin position="146"/>
        <end position="164"/>
    </location>
</feature>
<gene>
    <name evidence="2" type="ORF">C3942_14955</name>
</gene>
<protein>
    <submittedName>
        <fullName evidence="2">Uncharacterized protein</fullName>
    </submittedName>
</protein>
<comment type="caution">
    <text evidence="2">The sequence shown here is derived from an EMBL/GenBank/DDBJ whole genome shotgun (WGS) entry which is preliminary data.</text>
</comment>
<evidence type="ECO:0000256" key="1">
    <source>
        <dbReference type="SAM" id="Phobius"/>
    </source>
</evidence>
<evidence type="ECO:0000313" key="2">
    <source>
        <dbReference type="EMBL" id="PPE73118.1"/>
    </source>
</evidence>
<keyword evidence="1" id="KW-0472">Membrane</keyword>
<reference evidence="2 3" key="1">
    <citation type="submission" date="2018-02" db="EMBL/GenBank/DDBJ databases">
        <title>Genome sequencing of Solimonas sp. HR-BB.</title>
        <authorList>
            <person name="Lee Y."/>
            <person name="Jeon C.O."/>
        </authorList>
    </citation>
    <scope>NUCLEOTIDE SEQUENCE [LARGE SCALE GENOMIC DNA]</scope>
    <source>
        <strain evidence="2 3">HR-BB</strain>
    </source>
</reference>
<feature type="transmembrane region" description="Helical" evidence="1">
    <location>
        <begin position="45"/>
        <end position="62"/>
    </location>
</feature>
<evidence type="ECO:0000313" key="3">
    <source>
        <dbReference type="Proteomes" id="UP000238220"/>
    </source>
</evidence>
<dbReference type="EMBL" id="PSNW01000008">
    <property type="protein sequence ID" value="PPE73118.1"/>
    <property type="molecule type" value="Genomic_DNA"/>
</dbReference>
<accession>A0A2S5TE40</accession>
<keyword evidence="1" id="KW-0812">Transmembrane</keyword>
<dbReference type="AlphaFoldDB" id="A0A2S5TE40"/>
<name>A0A2S5TE40_9GAMM</name>
<dbReference type="OrthoDB" id="9801622at2"/>
<keyword evidence="3" id="KW-1185">Reference proteome</keyword>
<dbReference type="Proteomes" id="UP000238220">
    <property type="component" value="Unassembled WGS sequence"/>
</dbReference>
<feature type="transmembrane region" description="Helical" evidence="1">
    <location>
        <begin position="69"/>
        <end position="85"/>
    </location>
</feature>
<feature type="transmembrane region" description="Helical" evidence="1">
    <location>
        <begin position="7"/>
        <end position="25"/>
    </location>
</feature>
<proteinExistence type="predicted"/>
<organism evidence="2 3">
    <name type="scientific">Solimonas fluminis</name>
    <dbReference type="NCBI Taxonomy" id="2086571"/>
    <lineage>
        <taxon>Bacteria</taxon>
        <taxon>Pseudomonadati</taxon>
        <taxon>Pseudomonadota</taxon>
        <taxon>Gammaproteobacteria</taxon>
        <taxon>Nevskiales</taxon>
        <taxon>Nevskiaceae</taxon>
        <taxon>Solimonas</taxon>
    </lineage>
</organism>
<feature type="transmembrane region" description="Helical" evidence="1">
    <location>
        <begin position="113"/>
        <end position="134"/>
    </location>
</feature>